<dbReference type="GO" id="GO:0004146">
    <property type="term" value="F:dihydrofolate reductase activity"/>
    <property type="evidence" value="ECO:0007669"/>
    <property type="project" value="UniProtKB-EC"/>
</dbReference>
<dbReference type="Proteomes" id="UP000743107">
    <property type="component" value="Unassembled WGS sequence"/>
</dbReference>
<keyword evidence="6 7" id="KW-0560">Oxidoreductase</keyword>
<comment type="function">
    <text evidence="7">Key enzyme in folate metabolism. Catalyzes an essential reaction for de novo glycine and purine synthesis, and for DNA precursor synthesis.</text>
</comment>
<dbReference type="PRINTS" id="PR00070">
    <property type="entry name" value="DHFR"/>
</dbReference>
<proteinExistence type="inferred from homology"/>
<evidence type="ECO:0000313" key="12">
    <source>
        <dbReference type="Proteomes" id="UP000472573"/>
    </source>
</evidence>
<dbReference type="InterPro" id="IPR024072">
    <property type="entry name" value="DHFR-like_dom_sf"/>
</dbReference>
<evidence type="ECO:0000256" key="5">
    <source>
        <dbReference type="ARBA" id="ARBA00022857"/>
    </source>
</evidence>
<gene>
    <name evidence="10" type="ORF">GBO79_02260</name>
    <name evidence="11" type="ORF">ITQ97_00755</name>
</gene>
<dbReference type="CDD" id="cd00209">
    <property type="entry name" value="DHFR"/>
    <property type="match status" value="1"/>
</dbReference>
<evidence type="ECO:0000313" key="10">
    <source>
        <dbReference type="EMBL" id="KAF0415164.1"/>
    </source>
</evidence>
<dbReference type="GO" id="GO:0046655">
    <property type="term" value="P:folic acid metabolic process"/>
    <property type="evidence" value="ECO:0007669"/>
    <property type="project" value="TreeGrafter"/>
</dbReference>
<evidence type="ECO:0000256" key="4">
    <source>
        <dbReference type="ARBA" id="ARBA00022563"/>
    </source>
</evidence>
<dbReference type="Pfam" id="PF00186">
    <property type="entry name" value="DHFR_1"/>
    <property type="match status" value="1"/>
</dbReference>
<dbReference type="GO" id="GO:0046452">
    <property type="term" value="P:dihydrofolate metabolic process"/>
    <property type="evidence" value="ECO:0007669"/>
    <property type="project" value="TreeGrafter"/>
</dbReference>
<dbReference type="PIRSF" id="PIRSF000194">
    <property type="entry name" value="DHFR"/>
    <property type="match status" value="1"/>
</dbReference>
<evidence type="ECO:0000256" key="8">
    <source>
        <dbReference type="RuleBase" id="RU004474"/>
    </source>
</evidence>
<evidence type="ECO:0000256" key="7">
    <source>
        <dbReference type="PIRNR" id="PIRNR000194"/>
    </source>
</evidence>
<evidence type="ECO:0000256" key="6">
    <source>
        <dbReference type="ARBA" id="ARBA00023002"/>
    </source>
</evidence>
<dbReference type="SUPFAM" id="SSF53597">
    <property type="entry name" value="Dihydrofolate reductase-like"/>
    <property type="match status" value="1"/>
</dbReference>
<dbReference type="PANTHER" id="PTHR48069:SF3">
    <property type="entry name" value="DIHYDROFOLATE REDUCTASE"/>
    <property type="match status" value="1"/>
</dbReference>
<accession>A0A379BTI0</accession>
<dbReference type="EC" id="1.5.1.3" evidence="3 7"/>
<dbReference type="PROSITE" id="PS51330">
    <property type="entry name" value="DHFR_2"/>
    <property type="match status" value="1"/>
</dbReference>
<dbReference type="GO" id="GO:0005829">
    <property type="term" value="C:cytosol"/>
    <property type="evidence" value="ECO:0007669"/>
    <property type="project" value="TreeGrafter"/>
</dbReference>
<evidence type="ECO:0000256" key="2">
    <source>
        <dbReference type="ARBA" id="ARBA00009539"/>
    </source>
</evidence>
<comment type="similarity">
    <text evidence="2 7 8">Belongs to the dihydrofolate reductase family.</text>
</comment>
<keyword evidence="5 7" id="KW-0521">NADP</keyword>
<keyword evidence="4 7" id="KW-0554">One-carbon metabolism</keyword>
<name>A0A379BTI0_PEDPE</name>
<evidence type="ECO:0000313" key="13">
    <source>
        <dbReference type="Proteomes" id="UP000743107"/>
    </source>
</evidence>
<dbReference type="PANTHER" id="PTHR48069">
    <property type="entry name" value="DIHYDROFOLATE REDUCTASE"/>
    <property type="match status" value="1"/>
</dbReference>
<dbReference type="InterPro" id="IPR012259">
    <property type="entry name" value="DHFR"/>
</dbReference>
<sequence length="161" mass="18201">MISMIWAEDLRHGIGKQQSIPWHIPGDMAFFKKTTSGNTVVMGRKTFDSIGKALPNRKNIVLSHHPTSLPNSVVGVGSLSELQVIFETHPNEKFYIIGGSHLYNALLSQADELLITRIQKDYQCEVFAPDITQNEFKLASSVEHESTERNPAYTFETWIRI</sequence>
<dbReference type="AlphaFoldDB" id="A0A379BTI0"/>
<dbReference type="Proteomes" id="UP000472573">
    <property type="component" value="Unassembled WGS sequence"/>
</dbReference>
<dbReference type="GO" id="GO:0046654">
    <property type="term" value="P:tetrahydrofolate biosynthetic process"/>
    <property type="evidence" value="ECO:0007669"/>
    <property type="project" value="UniProtKB-UniPathway"/>
</dbReference>
<organism evidence="11 13">
    <name type="scientific">Pediococcus pentosaceus</name>
    <dbReference type="NCBI Taxonomy" id="1255"/>
    <lineage>
        <taxon>Bacteria</taxon>
        <taxon>Bacillati</taxon>
        <taxon>Bacillota</taxon>
        <taxon>Bacilli</taxon>
        <taxon>Lactobacillales</taxon>
        <taxon>Lactobacillaceae</taxon>
        <taxon>Pediococcus</taxon>
    </lineage>
</organism>
<feature type="domain" description="DHFR" evidence="9">
    <location>
        <begin position="1"/>
        <end position="160"/>
    </location>
</feature>
<reference evidence="11" key="4">
    <citation type="submission" date="2020-11" db="EMBL/GenBank/DDBJ databases">
        <title>Antibiotic susceptibility profiles of Pediococcus pentosaceus from various origins and their implications for the safety assessment of strains with food-technology applications.</title>
        <authorList>
            <person name="Shani N."/>
            <person name="Oberhaensli S."/>
            <person name="Arias E."/>
        </authorList>
    </citation>
    <scope>NUCLEOTIDE SEQUENCE</scope>
    <source>
        <strain evidence="11">FAM 19164</strain>
    </source>
</reference>
<dbReference type="GO" id="GO:0006730">
    <property type="term" value="P:one-carbon metabolic process"/>
    <property type="evidence" value="ECO:0007669"/>
    <property type="project" value="UniProtKB-KW"/>
</dbReference>
<dbReference type="EMBL" id="JADOFV010000001">
    <property type="protein sequence ID" value="MBF7126368.1"/>
    <property type="molecule type" value="Genomic_DNA"/>
</dbReference>
<reference evidence="12" key="3">
    <citation type="submission" date="2020-03" db="EMBL/GenBank/DDBJ databases">
        <title>SpeciesPrimer: A bioinformatics pipeline dedicated to the design of qPCR primers for the quantification of bacterial species.</title>
        <authorList>
            <person name="Dreier M."/>
            <person name="Berthoud H."/>
            <person name="Shani N."/>
            <person name="Wechsler D."/>
            <person name="Junier P."/>
        </authorList>
    </citation>
    <scope>NUCLEOTIDE SEQUENCE [LARGE SCALE GENOMIC DNA]</scope>
    <source>
        <strain evidence="12">FAM13073</strain>
    </source>
</reference>
<evidence type="ECO:0000256" key="1">
    <source>
        <dbReference type="ARBA" id="ARBA00004903"/>
    </source>
</evidence>
<protein>
    <recommendedName>
        <fullName evidence="3 7">Dihydrofolate reductase</fullName>
        <ecNumber evidence="3 7">1.5.1.3</ecNumber>
    </recommendedName>
</protein>
<dbReference type="PROSITE" id="PS00075">
    <property type="entry name" value="DHFR_1"/>
    <property type="match status" value="1"/>
</dbReference>
<keyword evidence="12" id="KW-1185">Reference proteome</keyword>
<dbReference type="GO" id="GO:0050661">
    <property type="term" value="F:NADP binding"/>
    <property type="evidence" value="ECO:0007669"/>
    <property type="project" value="InterPro"/>
</dbReference>
<dbReference type="EMBL" id="WENB01000001">
    <property type="protein sequence ID" value="KAF0415164.1"/>
    <property type="molecule type" value="Genomic_DNA"/>
</dbReference>
<comment type="caution">
    <text evidence="11">The sequence shown here is derived from an EMBL/GenBank/DDBJ whole genome shotgun (WGS) entry which is preliminary data.</text>
</comment>
<reference evidence="10 12" key="1">
    <citation type="submission" date="2019-10" db="EMBL/GenBank/DDBJ databases">
        <authorList>
            <person name="Irmler S."/>
            <person name="Berthoud H."/>
            <person name="Roetschi A."/>
            <person name="Arias E."/>
            <person name="Shani N."/>
            <person name="Wuethrich D."/>
            <person name="Bruggmann R."/>
        </authorList>
    </citation>
    <scope>NUCLEOTIDE SEQUENCE [LARGE SCALE GENOMIC DNA]</scope>
    <source>
        <strain evidence="10 12">FAM13073</strain>
    </source>
</reference>
<comment type="pathway">
    <text evidence="1 7">Cofactor biosynthesis; tetrahydrofolate biosynthesis; 5,6,7,8-tetrahydrofolate from 7,8-dihydrofolate: step 1/1.</text>
</comment>
<evidence type="ECO:0000256" key="3">
    <source>
        <dbReference type="ARBA" id="ARBA00012856"/>
    </source>
</evidence>
<dbReference type="InterPro" id="IPR017925">
    <property type="entry name" value="DHFR_CS"/>
</dbReference>
<dbReference type="InterPro" id="IPR001796">
    <property type="entry name" value="DHFR_dom"/>
</dbReference>
<reference evidence="10" key="2">
    <citation type="submission" date="2019-12" db="EMBL/GenBank/DDBJ databases">
        <title>SpeciesPrimer: A bioinformatics pipeline dedicated to the design of qPCR primers for the quantification of bacterial species.</title>
        <authorList>
            <person name="Dreier M."/>
            <person name="Berthoud H."/>
            <person name="Shani N."/>
            <person name="Wechsler D."/>
            <person name="Junier P."/>
        </authorList>
    </citation>
    <scope>NUCLEOTIDE SEQUENCE</scope>
    <source>
        <strain evidence="10">FAM13073</strain>
    </source>
</reference>
<evidence type="ECO:0000259" key="9">
    <source>
        <dbReference type="PROSITE" id="PS51330"/>
    </source>
</evidence>
<evidence type="ECO:0000313" key="11">
    <source>
        <dbReference type="EMBL" id="MBF7126368.1"/>
    </source>
</evidence>
<dbReference type="Gene3D" id="3.40.430.10">
    <property type="entry name" value="Dihydrofolate Reductase, subunit A"/>
    <property type="match status" value="1"/>
</dbReference>
<comment type="catalytic activity">
    <reaction evidence="7">
        <text>(6S)-5,6,7,8-tetrahydrofolate + NADP(+) = 7,8-dihydrofolate + NADPH + H(+)</text>
        <dbReference type="Rhea" id="RHEA:15009"/>
        <dbReference type="ChEBI" id="CHEBI:15378"/>
        <dbReference type="ChEBI" id="CHEBI:57451"/>
        <dbReference type="ChEBI" id="CHEBI:57453"/>
        <dbReference type="ChEBI" id="CHEBI:57783"/>
        <dbReference type="ChEBI" id="CHEBI:58349"/>
        <dbReference type="EC" id="1.5.1.3"/>
    </reaction>
</comment>